<dbReference type="RefSeq" id="WP_191780700.1">
    <property type="nucleotide sequence ID" value="NZ_JACSQV010000002.1"/>
</dbReference>
<dbReference type="Proteomes" id="UP000604241">
    <property type="component" value="Unassembled WGS sequence"/>
</dbReference>
<dbReference type="CDD" id="cd03255">
    <property type="entry name" value="ABC_MJ0796_LolCDE_FtsE"/>
    <property type="match status" value="1"/>
</dbReference>
<dbReference type="SUPFAM" id="SSF52540">
    <property type="entry name" value="P-loop containing nucleoside triphosphate hydrolases"/>
    <property type="match status" value="1"/>
</dbReference>
<protein>
    <submittedName>
        <fullName evidence="5">ABC transporter ATP-binding protein</fullName>
    </submittedName>
</protein>
<proteinExistence type="predicted"/>
<evidence type="ECO:0000256" key="2">
    <source>
        <dbReference type="ARBA" id="ARBA00022741"/>
    </source>
</evidence>
<dbReference type="GO" id="GO:0005524">
    <property type="term" value="F:ATP binding"/>
    <property type="evidence" value="ECO:0007669"/>
    <property type="project" value="UniProtKB-KW"/>
</dbReference>
<dbReference type="Pfam" id="PF00005">
    <property type="entry name" value="ABC_tran"/>
    <property type="match status" value="1"/>
</dbReference>
<dbReference type="InterPro" id="IPR027417">
    <property type="entry name" value="P-loop_NTPase"/>
</dbReference>
<keyword evidence="1" id="KW-0813">Transport</keyword>
<dbReference type="Gene3D" id="3.40.50.300">
    <property type="entry name" value="P-loop containing nucleotide triphosphate hydrolases"/>
    <property type="match status" value="1"/>
</dbReference>
<dbReference type="InterPro" id="IPR003439">
    <property type="entry name" value="ABC_transporter-like_ATP-bd"/>
</dbReference>
<evidence type="ECO:0000313" key="6">
    <source>
        <dbReference type="Proteomes" id="UP000604241"/>
    </source>
</evidence>
<dbReference type="SMART" id="SM00382">
    <property type="entry name" value="AAA"/>
    <property type="match status" value="1"/>
</dbReference>
<feature type="domain" description="ABC transporter" evidence="4">
    <location>
        <begin position="4"/>
        <end position="227"/>
    </location>
</feature>
<evidence type="ECO:0000256" key="1">
    <source>
        <dbReference type="ARBA" id="ARBA00022448"/>
    </source>
</evidence>
<dbReference type="InterPro" id="IPR015854">
    <property type="entry name" value="ABC_transpr_LolD-like"/>
</dbReference>
<dbReference type="PANTHER" id="PTHR24220">
    <property type="entry name" value="IMPORT ATP-BINDING PROTEIN"/>
    <property type="match status" value="1"/>
</dbReference>
<dbReference type="InterPro" id="IPR017871">
    <property type="entry name" value="ABC_transporter-like_CS"/>
</dbReference>
<dbReference type="PANTHER" id="PTHR24220:SF685">
    <property type="entry name" value="ABC TRANSPORTER RELATED"/>
    <property type="match status" value="1"/>
</dbReference>
<evidence type="ECO:0000259" key="4">
    <source>
        <dbReference type="PROSITE" id="PS50893"/>
    </source>
</evidence>
<comment type="caution">
    <text evidence="5">The sequence shown here is derived from an EMBL/GenBank/DDBJ whole genome shotgun (WGS) entry which is preliminary data.</text>
</comment>
<gene>
    <name evidence="5" type="ORF">H9657_04545</name>
</gene>
<sequence length="227" mass="23741">MSTIRTRGLTCTYGSGAAAVHALRGVDLQAAPGELLVVRGRSGSGKSTLLHALGGLVRPTSGTVHLDGTDLTALGEAELLRVRREQVAYVFQTFGLLPVLSASENVEVPLRLLELDPAQREARVAAAIDAVGLTRHAAQRPDELSGGQQQRVAIARALATRPQVLLADEPTGQLDSQNALSVVGLLLELAHEHGVTTVVTTHDPAVADRADRVVELRSGVLAAAARA</sequence>
<dbReference type="InterPro" id="IPR017911">
    <property type="entry name" value="MacB-like_ATP-bd"/>
</dbReference>
<dbReference type="PROSITE" id="PS00211">
    <property type="entry name" value="ABC_TRANSPORTER_1"/>
    <property type="match status" value="1"/>
</dbReference>
<evidence type="ECO:0000313" key="5">
    <source>
        <dbReference type="EMBL" id="MBD7917548.1"/>
    </source>
</evidence>
<keyword evidence="6" id="KW-1185">Reference proteome</keyword>
<name>A0ABR8QAS9_9CELL</name>
<evidence type="ECO:0000256" key="3">
    <source>
        <dbReference type="ARBA" id="ARBA00022840"/>
    </source>
</evidence>
<dbReference type="InterPro" id="IPR003593">
    <property type="entry name" value="AAA+_ATPase"/>
</dbReference>
<organism evidence="5 6">
    <name type="scientific">Cellulomonas avistercoris</name>
    <dbReference type="NCBI Taxonomy" id="2762242"/>
    <lineage>
        <taxon>Bacteria</taxon>
        <taxon>Bacillati</taxon>
        <taxon>Actinomycetota</taxon>
        <taxon>Actinomycetes</taxon>
        <taxon>Micrococcales</taxon>
        <taxon>Cellulomonadaceae</taxon>
        <taxon>Cellulomonas</taxon>
    </lineage>
</organism>
<dbReference type="EMBL" id="JACSQV010000002">
    <property type="protein sequence ID" value="MBD7917548.1"/>
    <property type="molecule type" value="Genomic_DNA"/>
</dbReference>
<keyword evidence="2" id="KW-0547">Nucleotide-binding</keyword>
<accession>A0ABR8QAS9</accession>
<keyword evidence="3 5" id="KW-0067">ATP-binding</keyword>
<reference evidence="5 6" key="1">
    <citation type="submission" date="2020-08" db="EMBL/GenBank/DDBJ databases">
        <title>A Genomic Blueprint of the Chicken Gut Microbiome.</title>
        <authorList>
            <person name="Gilroy R."/>
            <person name="Ravi A."/>
            <person name="Getino M."/>
            <person name="Pursley I."/>
            <person name="Horton D.L."/>
            <person name="Alikhan N.-F."/>
            <person name="Baker D."/>
            <person name="Gharbi K."/>
            <person name="Hall N."/>
            <person name="Watson M."/>
            <person name="Adriaenssens E.M."/>
            <person name="Foster-Nyarko E."/>
            <person name="Jarju S."/>
            <person name="Secka A."/>
            <person name="Antonio M."/>
            <person name="Oren A."/>
            <person name="Chaudhuri R."/>
            <person name="La Ragione R.M."/>
            <person name="Hildebrand F."/>
            <person name="Pallen M.J."/>
        </authorList>
    </citation>
    <scope>NUCLEOTIDE SEQUENCE [LARGE SCALE GENOMIC DNA]</scope>
    <source>
        <strain evidence="5 6">Sa3CUA2</strain>
    </source>
</reference>
<dbReference type="PROSITE" id="PS50893">
    <property type="entry name" value="ABC_TRANSPORTER_2"/>
    <property type="match status" value="1"/>
</dbReference>